<feature type="transmembrane region" description="Helical" evidence="1">
    <location>
        <begin position="48"/>
        <end position="70"/>
    </location>
</feature>
<feature type="transmembrane region" description="Helical" evidence="1">
    <location>
        <begin position="20"/>
        <end position="42"/>
    </location>
</feature>
<proteinExistence type="predicted"/>
<evidence type="ECO:0000313" key="3">
    <source>
        <dbReference type="Proteomes" id="UP000177583"/>
    </source>
</evidence>
<name>A0A1F6GMK4_9PROT</name>
<protein>
    <recommendedName>
        <fullName evidence="4">Prenyltransferase</fullName>
    </recommendedName>
</protein>
<organism evidence="2 3">
    <name type="scientific">Candidatus Lambdaproteobacteria bacterium RIFOXYD2_FULL_56_26</name>
    <dbReference type="NCBI Taxonomy" id="1817773"/>
    <lineage>
        <taxon>Bacteria</taxon>
        <taxon>Pseudomonadati</taxon>
        <taxon>Pseudomonadota</taxon>
        <taxon>Candidatus Lambdaproteobacteria</taxon>
    </lineage>
</organism>
<comment type="caution">
    <text evidence="2">The sequence shown here is derived from an EMBL/GenBank/DDBJ whole genome shotgun (WGS) entry which is preliminary data.</text>
</comment>
<accession>A0A1F6GMK4</accession>
<evidence type="ECO:0000313" key="2">
    <source>
        <dbReference type="EMBL" id="OGG99361.1"/>
    </source>
</evidence>
<dbReference type="Gene3D" id="1.20.120.1780">
    <property type="entry name" value="UbiA prenyltransferase"/>
    <property type="match status" value="1"/>
</dbReference>
<keyword evidence="1" id="KW-0812">Transmembrane</keyword>
<dbReference type="EMBL" id="MFNF01000057">
    <property type="protein sequence ID" value="OGG99361.1"/>
    <property type="molecule type" value="Genomic_DNA"/>
</dbReference>
<evidence type="ECO:0000256" key="1">
    <source>
        <dbReference type="SAM" id="Phobius"/>
    </source>
</evidence>
<feature type="transmembrane region" description="Helical" evidence="1">
    <location>
        <begin position="121"/>
        <end position="139"/>
    </location>
</feature>
<dbReference type="AlphaFoldDB" id="A0A1F6GMK4"/>
<keyword evidence="1" id="KW-1133">Transmembrane helix</keyword>
<reference evidence="2 3" key="1">
    <citation type="journal article" date="2016" name="Nat. Commun.">
        <title>Thousands of microbial genomes shed light on interconnected biogeochemical processes in an aquifer system.</title>
        <authorList>
            <person name="Anantharaman K."/>
            <person name="Brown C.T."/>
            <person name="Hug L.A."/>
            <person name="Sharon I."/>
            <person name="Castelle C.J."/>
            <person name="Probst A.J."/>
            <person name="Thomas B.C."/>
            <person name="Singh A."/>
            <person name="Wilkins M.J."/>
            <person name="Karaoz U."/>
            <person name="Brodie E.L."/>
            <person name="Williams K.H."/>
            <person name="Hubbard S.S."/>
            <person name="Banfield J.F."/>
        </authorList>
    </citation>
    <scope>NUCLEOTIDE SEQUENCE [LARGE SCALE GENOMIC DNA]</scope>
</reference>
<feature type="transmembrane region" description="Helical" evidence="1">
    <location>
        <begin position="284"/>
        <end position="305"/>
    </location>
</feature>
<gene>
    <name evidence="2" type="ORF">A2557_12225</name>
</gene>
<dbReference type="Proteomes" id="UP000177583">
    <property type="component" value="Unassembled WGS sequence"/>
</dbReference>
<sequence>MPPLKLSPLQARRVRVWSGLGYGLLGFFLYSEFSVLLCAVALSYTTFALAHLPPSVPLVALVGAAAFWFYTLERNLTLPPPEHCFSPQKRTWLLEHRPLNGFLLVLSFGILLAFLPQLSTLGLGSLVGLGLLAASYSLLRFPRAEAHLSWQGLKRFPWLKPILIAGVWIALTLLLPFFESPLEIDWVRLGWLALVWAGWVFGNSFLFDLRDLKSDRQAGLQTLAGWLGNQKTHRWVLALGLGNLGLAAGYGFWFQETWAAMALGSATLGVLAANRYLELQGEAPLGFYLLVDLTLVLPSICLSLFS</sequence>
<feature type="transmembrane region" description="Helical" evidence="1">
    <location>
        <begin position="235"/>
        <end position="253"/>
    </location>
</feature>
<keyword evidence="1" id="KW-0472">Membrane</keyword>
<evidence type="ECO:0008006" key="4">
    <source>
        <dbReference type="Google" id="ProtNLM"/>
    </source>
</evidence>
<feature type="transmembrane region" description="Helical" evidence="1">
    <location>
        <begin position="159"/>
        <end position="177"/>
    </location>
</feature>
<feature type="transmembrane region" description="Helical" evidence="1">
    <location>
        <begin position="98"/>
        <end position="115"/>
    </location>
</feature>
<feature type="transmembrane region" description="Helical" evidence="1">
    <location>
        <begin position="189"/>
        <end position="207"/>
    </location>
</feature>